<evidence type="ECO:0000313" key="3">
    <source>
        <dbReference type="Proteomes" id="UP000517916"/>
    </source>
</evidence>
<feature type="transmembrane region" description="Helical" evidence="1">
    <location>
        <begin position="75"/>
        <end position="96"/>
    </location>
</feature>
<sequence>MAAADHTRVPRLIFIVQGVLLVALGAAGLALGQHGSLFDSQPTTAVIGLQLSPVHSLILLAAGVLSIVMAVVRALLGLLAIVQFGAFAVLFMYGLGEPQAFGFNAGSHFLHLGLITIASVCGLMIASPHMGGEH</sequence>
<proteinExistence type="predicted"/>
<gene>
    <name evidence="2" type="ORF">BC739_003858</name>
</gene>
<protein>
    <submittedName>
        <fullName evidence="2">Sorbitol-specific phosphotransferase system component IIBC</fullName>
    </submittedName>
</protein>
<name>A0ABR6BID8_9PSEU</name>
<dbReference type="Proteomes" id="UP000517916">
    <property type="component" value="Unassembled WGS sequence"/>
</dbReference>
<reference evidence="2 3" key="1">
    <citation type="submission" date="2020-08" db="EMBL/GenBank/DDBJ databases">
        <title>Genomic Encyclopedia of Archaeal and Bacterial Type Strains, Phase II (KMG-II): from individual species to whole genera.</title>
        <authorList>
            <person name="Goeker M."/>
        </authorList>
    </citation>
    <scope>NUCLEOTIDE SEQUENCE [LARGE SCALE GENOMIC DNA]</scope>
    <source>
        <strain evidence="2 3">DSM 43850</strain>
    </source>
</reference>
<evidence type="ECO:0000313" key="2">
    <source>
        <dbReference type="EMBL" id="MBA8926652.1"/>
    </source>
</evidence>
<feature type="transmembrane region" description="Helical" evidence="1">
    <location>
        <begin position="12"/>
        <end position="32"/>
    </location>
</feature>
<dbReference type="EMBL" id="JACJID010000003">
    <property type="protein sequence ID" value="MBA8926652.1"/>
    <property type="molecule type" value="Genomic_DNA"/>
</dbReference>
<feature type="transmembrane region" description="Helical" evidence="1">
    <location>
        <begin position="108"/>
        <end position="126"/>
    </location>
</feature>
<dbReference type="RefSeq" id="WP_025355988.1">
    <property type="nucleotide sequence ID" value="NZ_BAAABQ010000085.1"/>
</dbReference>
<evidence type="ECO:0000256" key="1">
    <source>
        <dbReference type="SAM" id="Phobius"/>
    </source>
</evidence>
<keyword evidence="1" id="KW-1133">Transmembrane helix</keyword>
<feature type="transmembrane region" description="Helical" evidence="1">
    <location>
        <begin position="44"/>
        <end position="68"/>
    </location>
</feature>
<comment type="caution">
    <text evidence="2">The sequence shown here is derived from an EMBL/GenBank/DDBJ whole genome shotgun (WGS) entry which is preliminary data.</text>
</comment>
<keyword evidence="3" id="KW-1185">Reference proteome</keyword>
<accession>A0ABR6BID8</accession>
<keyword evidence="1" id="KW-0812">Transmembrane</keyword>
<keyword evidence="1" id="KW-0472">Membrane</keyword>
<organism evidence="2 3">
    <name type="scientific">Kutzneria viridogrisea</name>
    <dbReference type="NCBI Taxonomy" id="47990"/>
    <lineage>
        <taxon>Bacteria</taxon>
        <taxon>Bacillati</taxon>
        <taxon>Actinomycetota</taxon>
        <taxon>Actinomycetes</taxon>
        <taxon>Pseudonocardiales</taxon>
        <taxon>Pseudonocardiaceae</taxon>
        <taxon>Kutzneria</taxon>
    </lineage>
</organism>